<proteinExistence type="predicted"/>
<dbReference type="Proteomes" id="UP001063166">
    <property type="component" value="Unassembled WGS sequence"/>
</dbReference>
<gene>
    <name evidence="1" type="ORF">LshimejAT787_0800550</name>
</gene>
<dbReference type="EMBL" id="BRPK01000008">
    <property type="protein sequence ID" value="GLB40184.1"/>
    <property type="molecule type" value="Genomic_DNA"/>
</dbReference>
<evidence type="ECO:0000313" key="2">
    <source>
        <dbReference type="Proteomes" id="UP001063166"/>
    </source>
</evidence>
<comment type="caution">
    <text evidence="1">The sequence shown here is derived from an EMBL/GenBank/DDBJ whole genome shotgun (WGS) entry which is preliminary data.</text>
</comment>
<reference evidence="1" key="1">
    <citation type="submission" date="2022-07" db="EMBL/GenBank/DDBJ databases">
        <title>The genome of Lyophyllum shimeji provides insight into the initial evolution of ectomycorrhizal fungal genome.</title>
        <authorList>
            <person name="Kobayashi Y."/>
            <person name="Shibata T."/>
            <person name="Hirakawa H."/>
            <person name="Shigenobu S."/>
            <person name="Nishiyama T."/>
            <person name="Yamada A."/>
            <person name="Hasebe M."/>
            <person name="Kawaguchi M."/>
        </authorList>
    </citation>
    <scope>NUCLEOTIDE SEQUENCE</scope>
    <source>
        <strain evidence="1">AT787</strain>
    </source>
</reference>
<keyword evidence="2" id="KW-1185">Reference proteome</keyword>
<name>A0A9P3PRG1_LYOSH</name>
<dbReference type="OrthoDB" id="3197992at2759"/>
<sequence length="103" mass="11917">MQDSSYPSRTPFVALFDPPYHMCSQEVYGDYYRGCGHFVKAYYSGEIQDCASQYCYNSSQHVHKAPNCPCPRAFNDNRRIQSMFHHICDACKTAAFDRLTRRG</sequence>
<evidence type="ECO:0000313" key="1">
    <source>
        <dbReference type="EMBL" id="GLB40184.1"/>
    </source>
</evidence>
<dbReference type="AlphaFoldDB" id="A0A9P3PRG1"/>
<protein>
    <submittedName>
        <fullName evidence="1">Uncharacterized protein</fullName>
    </submittedName>
</protein>
<accession>A0A9P3PRG1</accession>
<organism evidence="1 2">
    <name type="scientific">Lyophyllum shimeji</name>
    <name type="common">Hon-shimeji</name>
    <name type="synonym">Tricholoma shimeji</name>
    <dbReference type="NCBI Taxonomy" id="47721"/>
    <lineage>
        <taxon>Eukaryota</taxon>
        <taxon>Fungi</taxon>
        <taxon>Dikarya</taxon>
        <taxon>Basidiomycota</taxon>
        <taxon>Agaricomycotina</taxon>
        <taxon>Agaricomycetes</taxon>
        <taxon>Agaricomycetidae</taxon>
        <taxon>Agaricales</taxon>
        <taxon>Tricholomatineae</taxon>
        <taxon>Lyophyllaceae</taxon>
        <taxon>Lyophyllum</taxon>
    </lineage>
</organism>